<dbReference type="OrthoDB" id="10490413at2759"/>
<dbReference type="VEuPathDB" id="TrichDB:TVAGG3_0660390"/>
<protein>
    <recommendedName>
        <fullName evidence="1">Initiator binding domain-containing protein</fullName>
    </recommendedName>
</protein>
<proteinExistence type="predicted"/>
<dbReference type="KEGG" id="tva:4757402"/>
<dbReference type="VEuPathDB" id="TrichDB:TVAG_427560"/>
<accession>A2F675</accession>
<keyword evidence="3" id="KW-1185">Reference proteome</keyword>
<dbReference type="AlphaFoldDB" id="A2F675"/>
<evidence type="ECO:0000313" key="2">
    <source>
        <dbReference type="EMBL" id="EAX99592.1"/>
    </source>
</evidence>
<dbReference type="RefSeq" id="XP_001312522.1">
    <property type="nucleotide sequence ID" value="XM_001312521.1"/>
</dbReference>
<evidence type="ECO:0000313" key="3">
    <source>
        <dbReference type="Proteomes" id="UP000001542"/>
    </source>
</evidence>
<name>A2F675_TRIV3</name>
<sequence>MEGAIREYYSLLTESDKQEYNSLRQSLTSSECRNCRHKRLENFNDMLQRIHKYINKNDGDDWKRALVCGVCWISDGIAINTHQLSYLLGKCKSSINGSLHKLQYSPFPSSNQASKELMEIIPRLKSNFAELRQWTLRKHVIMTPQPNIIHEVTPTSLTPVPQIDFDPSSALPVQTSTEVASVGSAEPFFDDDYMLPFQQWANIDE</sequence>
<dbReference type="Proteomes" id="UP000001542">
    <property type="component" value="Unassembled WGS sequence"/>
</dbReference>
<dbReference type="EMBL" id="DS113632">
    <property type="protein sequence ID" value="EAX99592.1"/>
    <property type="molecule type" value="Genomic_DNA"/>
</dbReference>
<reference evidence="2" key="2">
    <citation type="journal article" date="2007" name="Science">
        <title>Draft genome sequence of the sexually transmitted pathogen Trichomonas vaginalis.</title>
        <authorList>
            <person name="Carlton J.M."/>
            <person name="Hirt R.P."/>
            <person name="Silva J.C."/>
            <person name="Delcher A.L."/>
            <person name="Schatz M."/>
            <person name="Zhao Q."/>
            <person name="Wortman J.R."/>
            <person name="Bidwell S.L."/>
            <person name="Alsmark U.C.M."/>
            <person name="Besteiro S."/>
            <person name="Sicheritz-Ponten T."/>
            <person name="Noel C.J."/>
            <person name="Dacks J.B."/>
            <person name="Foster P.G."/>
            <person name="Simillion C."/>
            <person name="Van de Peer Y."/>
            <person name="Miranda-Saavedra D."/>
            <person name="Barton G.J."/>
            <person name="Westrop G.D."/>
            <person name="Mueller S."/>
            <person name="Dessi D."/>
            <person name="Fiori P.L."/>
            <person name="Ren Q."/>
            <person name="Paulsen I."/>
            <person name="Zhang H."/>
            <person name="Bastida-Corcuera F.D."/>
            <person name="Simoes-Barbosa A."/>
            <person name="Brown M.T."/>
            <person name="Hayes R.D."/>
            <person name="Mukherjee M."/>
            <person name="Okumura C.Y."/>
            <person name="Schneider R."/>
            <person name="Smith A.J."/>
            <person name="Vanacova S."/>
            <person name="Villalvazo M."/>
            <person name="Haas B.J."/>
            <person name="Pertea M."/>
            <person name="Feldblyum T.V."/>
            <person name="Utterback T.R."/>
            <person name="Shu C.L."/>
            <person name="Osoegawa K."/>
            <person name="de Jong P.J."/>
            <person name="Hrdy I."/>
            <person name="Horvathova L."/>
            <person name="Zubacova Z."/>
            <person name="Dolezal P."/>
            <person name="Malik S.B."/>
            <person name="Logsdon J.M. Jr."/>
            <person name="Henze K."/>
            <person name="Gupta A."/>
            <person name="Wang C.C."/>
            <person name="Dunne R.L."/>
            <person name="Upcroft J.A."/>
            <person name="Upcroft P."/>
            <person name="White O."/>
            <person name="Salzberg S.L."/>
            <person name="Tang P."/>
            <person name="Chiu C.-H."/>
            <person name="Lee Y.-S."/>
            <person name="Embley T.M."/>
            <person name="Coombs G.H."/>
            <person name="Mottram J.C."/>
            <person name="Tachezy J."/>
            <person name="Fraser-Liggett C.M."/>
            <person name="Johnson P.J."/>
        </authorList>
    </citation>
    <scope>NUCLEOTIDE SEQUENCE [LARGE SCALE GENOMIC DNA]</scope>
    <source>
        <strain evidence="2">G3</strain>
    </source>
</reference>
<reference evidence="2" key="1">
    <citation type="submission" date="2006-10" db="EMBL/GenBank/DDBJ databases">
        <authorList>
            <person name="Amadeo P."/>
            <person name="Zhao Q."/>
            <person name="Wortman J."/>
            <person name="Fraser-Liggett C."/>
            <person name="Carlton J."/>
        </authorList>
    </citation>
    <scope>NUCLEOTIDE SEQUENCE</scope>
    <source>
        <strain evidence="2">G3</strain>
    </source>
</reference>
<gene>
    <name evidence="2" type="ORF">TVAG_427560</name>
</gene>
<feature type="domain" description="Initiator binding" evidence="1">
    <location>
        <begin position="14"/>
        <end position="139"/>
    </location>
</feature>
<organism evidence="2 3">
    <name type="scientific">Trichomonas vaginalis (strain ATCC PRA-98 / G3)</name>
    <dbReference type="NCBI Taxonomy" id="412133"/>
    <lineage>
        <taxon>Eukaryota</taxon>
        <taxon>Metamonada</taxon>
        <taxon>Parabasalia</taxon>
        <taxon>Trichomonadida</taxon>
        <taxon>Trichomonadidae</taxon>
        <taxon>Trichomonas</taxon>
    </lineage>
</organism>
<dbReference type="InterPro" id="IPR018845">
    <property type="entry name" value="Initiator-bd"/>
</dbReference>
<dbReference type="Pfam" id="PF10416">
    <property type="entry name" value="IBD"/>
    <property type="match status" value="1"/>
</dbReference>
<dbReference type="InParanoid" id="A2F675"/>
<evidence type="ECO:0000259" key="1">
    <source>
        <dbReference type="Pfam" id="PF10416"/>
    </source>
</evidence>